<feature type="transmembrane region" description="Helical" evidence="2">
    <location>
        <begin position="40"/>
        <end position="58"/>
    </location>
</feature>
<proteinExistence type="predicted"/>
<evidence type="ECO:0000313" key="4">
    <source>
        <dbReference type="Proteomes" id="UP001597277"/>
    </source>
</evidence>
<reference evidence="4" key="1">
    <citation type="journal article" date="2019" name="Int. J. Syst. Evol. Microbiol.">
        <title>The Global Catalogue of Microorganisms (GCM) 10K type strain sequencing project: providing services to taxonomists for standard genome sequencing and annotation.</title>
        <authorList>
            <consortium name="The Broad Institute Genomics Platform"/>
            <consortium name="The Broad Institute Genome Sequencing Center for Infectious Disease"/>
            <person name="Wu L."/>
            <person name="Ma J."/>
        </authorList>
    </citation>
    <scope>NUCLEOTIDE SEQUENCE [LARGE SCALE GENOMIC DNA]</scope>
    <source>
        <strain evidence="4">JCM 17130</strain>
    </source>
</reference>
<gene>
    <name evidence="3" type="ORF">ACFSE6_15810</name>
</gene>
<evidence type="ECO:0000256" key="2">
    <source>
        <dbReference type="SAM" id="Phobius"/>
    </source>
</evidence>
<feature type="region of interest" description="Disordered" evidence="1">
    <location>
        <begin position="83"/>
        <end position="121"/>
    </location>
</feature>
<accession>A0ABW4LAX7</accession>
<dbReference type="Proteomes" id="UP001597277">
    <property type="component" value="Unassembled WGS sequence"/>
</dbReference>
<name>A0ABW4LAX7_9MICO</name>
<keyword evidence="2" id="KW-1133">Transmembrane helix</keyword>
<dbReference type="RefSeq" id="WP_388009345.1">
    <property type="nucleotide sequence ID" value="NZ_JBHUEE010000009.1"/>
</dbReference>
<feature type="compositionally biased region" description="Basic and acidic residues" evidence="1">
    <location>
        <begin position="107"/>
        <end position="121"/>
    </location>
</feature>
<evidence type="ECO:0000256" key="1">
    <source>
        <dbReference type="SAM" id="MobiDB-lite"/>
    </source>
</evidence>
<organism evidence="3 4">
    <name type="scientific">Georgenia deserti</name>
    <dbReference type="NCBI Taxonomy" id="2093781"/>
    <lineage>
        <taxon>Bacteria</taxon>
        <taxon>Bacillati</taxon>
        <taxon>Actinomycetota</taxon>
        <taxon>Actinomycetes</taxon>
        <taxon>Micrococcales</taxon>
        <taxon>Bogoriellaceae</taxon>
        <taxon>Georgenia</taxon>
    </lineage>
</organism>
<feature type="transmembrane region" description="Helical" evidence="2">
    <location>
        <begin position="64"/>
        <end position="84"/>
    </location>
</feature>
<evidence type="ECO:0000313" key="3">
    <source>
        <dbReference type="EMBL" id="MFD1719309.1"/>
    </source>
</evidence>
<keyword evidence="2" id="KW-0812">Transmembrane</keyword>
<dbReference type="InterPro" id="IPR021401">
    <property type="entry name" value="DUF3040"/>
</dbReference>
<keyword evidence="4" id="KW-1185">Reference proteome</keyword>
<protein>
    <submittedName>
        <fullName evidence="3">DUF3040 domain-containing protein</fullName>
    </submittedName>
</protein>
<sequence>MPLSEYEQRMLQQMEQQLRSDDPKLANTLADKPRPSVRRLVLGIVLFLAGLGGLVGGVATEFVWLGVLGFVAMLAGVLLAISGPRNGRPAQRKRGGSAPSSGGFMQRQEEKWQRRNEDRGR</sequence>
<dbReference type="EMBL" id="JBHUEE010000009">
    <property type="protein sequence ID" value="MFD1719309.1"/>
    <property type="molecule type" value="Genomic_DNA"/>
</dbReference>
<keyword evidence="2" id="KW-0472">Membrane</keyword>
<dbReference type="Pfam" id="PF11239">
    <property type="entry name" value="DUF3040"/>
    <property type="match status" value="1"/>
</dbReference>
<comment type="caution">
    <text evidence="3">The sequence shown here is derived from an EMBL/GenBank/DDBJ whole genome shotgun (WGS) entry which is preliminary data.</text>
</comment>